<feature type="compositionally biased region" description="Polar residues" evidence="1">
    <location>
        <begin position="120"/>
        <end position="131"/>
    </location>
</feature>
<sequence length="156" mass="17746">MVYSAKATRLVKALHRHRAAGLHCVPVNSRNRDTTGVDKDPEQAKTPAHKQHSDITLGGPQELTALIDPQELHSYPRLGLPLQTNEQQQRQQHQYQYQQNYHPAVVSQELPVSIVSQELQSYSQQTQAPPSNQQSYYPHQLQQQQQPVQLPDNQTS</sequence>
<dbReference type="EMBL" id="JAULSR010000002">
    <property type="protein sequence ID" value="KAK0630118.1"/>
    <property type="molecule type" value="Genomic_DNA"/>
</dbReference>
<dbReference type="AlphaFoldDB" id="A0AA39XA26"/>
<feature type="region of interest" description="Disordered" evidence="1">
    <location>
        <begin position="72"/>
        <end position="96"/>
    </location>
</feature>
<keyword evidence="3" id="KW-1185">Reference proteome</keyword>
<dbReference type="Proteomes" id="UP001174934">
    <property type="component" value="Unassembled WGS sequence"/>
</dbReference>
<evidence type="ECO:0000256" key="1">
    <source>
        <dbReference type="SAM" id="MobiDB-lite"/>
    </source>
</evidence>
<evidence type="ECO:0000313" key="2">
    <source>
        <dbReference type="EMBL" id="KAK0630118.1"/>
    </source>
</evidence>
<feature type="compositionally biased region" description="Low complexity" evidence="1">
    <location>
        <begin position="87"/>
        <end position="96"/>
    </location>
</feature>
<gene>
    <name evidence="2" type="ORF">B0T17DRAFT_506614</name>
</gene>
<feature type="compositionally biased region" description="Low complexity" evidence="1">
    <location>
        <begin position="132"/>
        <end position="156"/>
    </location>
</feature>
<comment type="caution">
    <text evidence="2">The sequence shown here is derived from an EMBL/GenBank/DDBJ whole genome shotgun (WGS) entry which is preliminary data.</text>
</comment>
<feature type="region of interest" description="Disordered" evidence="1">
    <location>
        <begin position="120"/>
        <end position="156"/>
    </location>
</feature>
<organism evidence="2 3">
    <name type="scientific">Bombardia bombarda</name>
    <dbReference type="NCBI Taxonomy" id="252184"/>
    <lineage>
        <taxon>Eukaryota</taxon>
        <taxon>Fungi</taxon>
        <taxon>Dikarya</taxon>
        <taxon>Ascomycota</taxon>
        <taxon>Pezizomycotina</taxon>
        <taxon>Sordariomycetes</taxon>
        <taxon>Sordariomycetidae</taxon>
        <taxon>Sordariales</taxon>
        <taxon>Lasiosphaeriaceae</taxon>
        <taxon>Bombardia</taxon>
    </lineage>
</organism>
<feature type="region of interest" description="Disordered" evidence="1">
    <location>
        <begin position="26"/>
        <end position="58"/>
    </location>
</feature>
<feature type="compositionally biased region" description="Basic and acidic residues" evidence="1">
    <location>
        <begin position="30"/>
        <end position="43"/>
    </location>
</feature>
<evidence type="ECO:0000313" key="3">
    <source>
        <dbReference type="Proteomes" id="UP001174934"/>
    </source>
</evidence>
<name>A0AA39XA26_9PEZI</name>
<accession>A0AA39XA26</accession>
<protein>
    <submittedName>
        <fullName evidence="2">Uncharacterized protein</fullName>
    </submittedName>
</protein>
<proteinExistence type="predicted"/>
<reference evidence="2" key="1">
    <citation type="submission" date="2023-06" db="EMBL/GenBank/DDBJ databases">
        <title>Genome-scale phylogeny and comparative genomics of the fungal order Sordariales.</title>
        <authorList>
            <consortium name="Lawrence Berkeley National Laboratory"/>
            <person name="Hensen N."/>
            <person name="Bonometti L."/>
            <person name="Westerberg I."/>
            <person name="Brannstrom I.O."/>
            <person name="Guillou S."/>
            <person name="Cros-Aarteil S."/>
            <person name="Calhoun S."/>
            <person name="Haridas S."/>
            <person name="Kuo A."/>
            <person name="Mondo S."/>
            <person name="Pangilinan J."/>
            <person name="Riley R."/>
            <person name="LaButti K."/>
            <person name="Andreopoulos B."/>
            <person name="Lipzen A."/>
            <person name="Chen C."/>
            <person name="Yanf M."/>
            <person name="Daum C."/>
            <person name="Ng V."/>
            <person name="Clum A."/>
            <person name="Steindorff A."/>
            <person name="Ohm R."/>
            <person name="Martin F."/>
            <person name="Silar P."/>
            <person name="Natvig D."/>
            <person name="Lalanne C."/>
            <person name="Gautier V."/>
            <person name="Ament-velasquez S.L."/>
            <person name="Kruys A."/>
            <person name="Hutchinson M.I."/>
            <person name="Powell A.J."/>
            <person name="Barry K."/>
            <person name="Miller A.N."/>
            <person name="Grigoriev I.V."/>
            <person name="Debuchy R."/>
            <person name="Gladieux P."/>
            <person name="Thoren M.H."/>
            <person name="Johannesson H."/>
        </authorList>
    </citation>
    <scope>NUCLEOTIDE SEQUENCE</scope>
    <source>
        <strain evidence="2">SMH3391-2</strain>
    </source>
</reference>